<dbReference type="GO" id="GO:0016075">
    <property type="term" value="P:rRNA catabolic process"/>
    <property type="evidence" value="ECO:0007669"/>
    <property type="project" value="TreeGrafter"/>
</dbReference>
<dbReference type="EMBL" id="FNBK01000003">
    <property type="protein sequence ID" value="SDF00656.1"/>
    <property type="molecule type" value="Genomic_DNA"/>
</dbReference>
<dbReference type="SUPFAM" id="SSF88723">
    <property type="entry name" value="PIN domain-like"/>
    <property type="match status" value="1"/>
</dbReference>
<dbReference type="RefSeq" id="WP_092688551.1">
    <property type="nucleotide sequence ID" value="NZ_FNBK01000003.1"/>
</dbReference>
<accession>A0A1G7HJZ3</accession>
<keyword evidence="3" id="KW-1185">Reference proteome</keyword>
<evidence type="ECO:0000313" key="2">
    <source>
        <dbReference type="EMBL" id="SDF00656.1"/>
    </source>
</evidence>
<evidence type="ECO:0000259" key="1">
    <source>
        <dbReference type="Pfam" id="PF01850"/>
    </source>
</evidence>
<organism evidence="2 3">
    <name type="scientific">Halorientalis regularis</name>
    <dbReference type="NCBI Taxonomy" id="660518"/>
    <lineage>
        <taxon>Archaea</taxon>
        <taxon>Methanobacteriati</taxon>
        <taxon>Methanobacteriota</taxon>
        <taxon>Stenosarchaea group</taxon>
        <taxon>Halobacteria</taxon>
        <taxon>Halobacteriales</taxon>
        <taxon>Haloarculaceae</taxon>
        <taxon>Halorientalis</taxon>
    </lineage>
</organism>
<dbReference type="PANTHER" id="PTHR42188:SF1">
    <property type="entry name" value="23S RRNA-SPECIFIC ENDONUCLEASE VAPC20"/>
    <property type="match status" value="1"/>
</dbReference>
<dbReference type="AlphaFoldDB" id="A0A1G7HJZ3"/>
<dbReference type="Proteomes" id="UP000199076">
    <property type="component" value="Unassembled WGS sequence"/>
</dbReference>
<dbReference type="PANTHER" id="PTHR42188">
    <property type="entry name" value="23S RRNA-SPECIFIC ENDONUCLEASE VAPC20"/>
    <property type="match status" value="1"/>
</dbReference>
<dbReference type="STRING" id="660518.SAMN05216218_10353"/>
<dbReference type="Pfam" id="PF01850">
    <property type="entry name" value="PIN"/>
    <property type="match status" value="1"/>
</dbReference>
<dbReference type="Gene3D" id="3.40.50.1010">
    <property type="entry name" value="5'-nuclease"/>
    <property type="match status" value="1"/>
</dbReference>
<dbReference type="InterPro" id="IPR002716">
    <property type="entry name" value="PIN_dom"/>
</dbReference>
<name>A0A1G7HJZ3_9EURY</name>
<proteinExistence type="predicted"/>
<dbReference type="InterPro" id="IPR039018">
    <property type="entry name" value="VapC20-like"/>
</dbReference>
<feature type="domain" description="PIN" evidence="1">
    <location>
        <begin position="3"/>
        <end position="132"/>
    </location>
</feature>
<dbReference type="InterPro" id="IPR029060">
    <property type="entry name" value="PIN-like_dom_sf"/>
</dbReference>
<protein>
    <recommendedName>
        <fullName evidence="1">PIN domain-containing protein</fullName>
    </recommendedName>
</protein>
<gene>
    <name evidence="2" type="ORF">SAMN05216218_10353</name>
</gene>
<dbReference type="GO" id="GO:0004521">
    <property type="term" value="F:RNA endonuclease activity"/>
    <property type="evidence" value="ECO:0007669"/>
    <property type="project" value="InterPro"/>
</dbReference>
<reference evidence="3" key="1">
    <citation type="submission" date="2016-10" db="EMBL/GenBank/DDBJ databases">
        <authorList>
            <person name="Varghese N."/>
            <person name="Submissions S."/>
        </authorList>
    </citation>
    <scope>NUCLEOTIDE SEQUENCE [LARGE SCALE GENOMIC DNA]</scope>
    <source>
        <strain evidence="3">IBRC-M 10760</strain>
    </source>
</reference>
<evidence type="ECO:0000313" key="3">
    <source>
        <dbReference type="Proteomes" id="UP000199076"/>
    </source>
</evidence>
<dbReference type="OrthoDB" id="198094at2157"/>
<sequence length="143" mass="15786">MTVFVDTGVIYAEFDGSANRNETAVQAMDAVYEGEFGQPFTSDYVYDEVVTLTHKRTGRFEAARTVGEKVRGAADFPDVYSFAYVDPTVFEAAIDVFERYDDQGLSFTDATTVALVNDKDIDALLSFDDDFDGLVERIDPASA</sequence>